<dbReference type="SMART" id="SM00505">
    <property type="entry name" value="Knot1"/>
    <property type="match status" value="1"/>
</dbReference>
<reference evidence="7 8" key="3">
    <citation type="submission" date="2019-11" db="EMBL/GenBank/DDBJ databases">
        <title>A de novo genome assembly of a pear dwarfing rootstock.</title>
        <authorList>
            <person name="Wang F."/>
            <person name="Wang J."/>
            <person name="Li S."/>
            <person name="Zhang Y."/>
            <person name="Fang M."/>
            <person name="Ma L."/>
            <person name="Zhao Y."/>
            <person name="Jiang S."/>
        </authorList>
    </citation>
    <scope>NUCLEOTIDE SEQUENCE [LARGE SCALE GENOMIC DNA]</scope>
    <source>
        <strain evidence="7">S2</strain>
        <tissue evidence="7">Leaf</tissue>
    </source>
</reference>
<sequence length="84" mass="9282">MERCGRLFSTVFILLLLLVTIGTGPMVAEGKTKEKSSKICESPSHKYRGICFRSSNCATTCKKEGFMGGKCTGFRMRCVCTKKC</sequence>
<comment type="caution">
    <text evidence="7">The sequence shown here is derived from an EMBL/GenBank/DDBJ whole genome shotgun (WGS) entry which is preliminary data.</text>
</comment>
<dbReference type="Proteomes" id="UP000327157">
    <property type="component" value="Chromosome 14"/>
</dbReference>
<keyword evidence="4" id="KW-1015">Disulfide bond</keyword>
<dbReference type="Gene3D" id="3.30.30.10">
    <property type="entry name" value="Knottin, scorpion toxin-like"/>
    <property type="match status" value="1"/>
</dbReference>
<evidence type="ECO:0000313" key="8">
    <source>
        <dbReference type="Proteomes" id="UP000327157"/>
    </source>
</evidence>
<evidence type="ECO:0000313" key="7">
    <source>
        <dbReference type="EMBL" id="KAB2608139.1"/>
    </source>
</evidence>
<keyword evidence="1" id="KW-0929">Antimicrobial</keyword>
<dbReference type="InterPro" id="IPR008176">
    <property type="entry name" value="Defensin_plant"/>
</dbReference>
<organism evidence="7 8">
    <name type="scientific">Pyrus ussuriensis x Pyrus communis</name>
    <dbReference type="NCBI Taxonomy" id="2448454"/>
    <lineage>
        <taxon>Eukaryota</taxon>
        <taxon>Viridiplantae</taxon>
        <taxon>Streptophyta</taxon>
        <taxon>Embryophyta</taxon>
        <taxon>Tracheophyta</taxon>
        <taxon>Spermatophyta</taxon>
        <taxon>Magnoliopsida</taxon>
        <taxon>eudicotyledons</taxon>
        <taxon>Gunneridae</taxon>
        <taxon>Pentapetalae</taxon>
        <taxon>rosids</taxon>
        <taxon>fabids</taxon>
        <taxon>Rosales</taxon>
        <taxon>Rosaceae</taxon>
        <taxon>Amygdaloideae</taxon>
        <taxon>Maleae</taxon>
        <taxon>Pyrus</taxon>
    </lineage>
</organism>
<reference evidence="8" key="2">
    <citation type="submission" date="2019-10" db="EMBL/GenBank/DDBJ databases">
        <title>A de novo genome assembly of a pear dwarfing rootstock.</title>
        <authorList>
            <person name="Wang F."/>
            <person name="Wang J."/>
            <person name="Li S."/>
            <person name="Zhang Y."/>
            <person name="Fang M."/>
            <person name="Ma L."/>
            <person name="Zhao Y."/>
            <person name="Jiang S."/>
        </authorList>
    </citation>
    <scope>NUCLEOTIDE SEQUENCE [LARGE SCALE GENOMIC DNA]</scope>
</reference>
<feature type="domain" description="Knottins-like" evidence="6">
    <location>
        <begin position="39"/>
        <end position="84"/>
    </location>
</feature>
<evidence type="ECO:0000259" key="6">
    <source>
        <dbReference type="SMART" id="SM00505"/>
    </source>
</evidence>
<dbReference type="PRINTS" id="PR00288">
    <property type="entry name" value="PUROTHIONIN"/>
</dbReference>
<name>A0A5N5FYB6_9ROSA</name>
<evidence type="ECO:0000256" key="4">
    <source>
        <dbReference type="ARBA" id="ARBA00023157"/>
    </source>
</evidence>
<accession>A0A5N5FYB6</accession>
<keyword evidence="2" id="KW-0295">Fungicide</keyword>
<dbReference type="EMBL" id="SMOL01000553">
    <property type="protein sequence ID" value="KAB2608139.1"/>
    <property type="molecule type" value="Genomic_DNA"/>
</dbReference>
<feature type="chain" id="PRO_5024451280" evidence="5">
    <location>
        <begin position="24"/>
        <end position="84"/>
    </location>
</feature>
<dbReference type="Pfam" id="PF00304">
    <property type="entry name" value="Gamma-thionin"/>
    <property type="match status" value="1"/>
</dbReference>
<dbReference type="GO" id="GO:0050832">
    <property type="term" value="P:defense response to fungus"/>
    <property type="evidence" value="ECO:0007669"/>
    <property type="project" value="UniProtKB-KW"/>
</dbReference>
<dbReference type="AlphaFoldDB" id="A0A5N5FYB6"/>
<dbReference type="PANTHER" id="PTHR33147">
    <property type="entry name" value="DEFENSIN-LIKE PROTEIN 1"/>
    <property type="match status" value="1"/>
</dbReference>
<proteinExistence type="predicted"/>
<dbReference type="PANTHER" id="PTHR33147:SF39">
    <property type="entry name" value="DRO1 PROTEIN-RELATED"/>
    <property type="match status" value="1"/>
</dbReference>
<keyword evidence="3 5" id="KW-0732">Signal</keyword>
<protein>
    <submittedName>
        <fullName evidence="7">Defensin Ec-AMP-D1-like</fullName>
    </submittedName>
</protein>
<evidence type="ECO:0000256" key="3">
    <source>
        <dbReference type="ARBA" id="ARBA00022729"/>
    </source>
</evidence>
<reference evidence="7 8" key="1">
    <citation type="submission" date="2019-09" db="EMBL/GenBank/DDBJ databases">
        <authorList>
            <person name="Ou C."/>
        </authorList>
    </citation>
    <scope>NUCLEOTIDE SEQUENCE [LARGE SCALE GENOMIC DNA]</scope>
    <source>
        <strain evidence="7">S2</strain>
        <tissue evidence="7">Leaf</tissue>
    </source>
</reference>
<feature type="signal peptide" evidence="5">
    <location>
        <begin position="1"/>
        <end position="23"/>
    </location>
</feature>
<evidence type="ECO:0000256" key="2">
    <source>
        <dbReference type="ARBA" id="ARBA00022577"/>
    </source>
</evidence>
<dbReference type="InterPro" id="IPR036574">
    <property type="entry name" value="Scorpion_toxin-like_sf"/>
</dbReference>
<dbReference type="CDD" id="cd00107">
    <property type="entry name" value="Knot1"/>
    <property type="match status" value="1"/>
</dbReference>
<keyword evidence="8" id="KW-1185">Reference proteome</keyword>
<dbReference type="SUPFAM" id="SSF57095">
    <property type="entry name" value="Scorpion toxin-like"/>
    <property type="match status" value="1"/>
</dbReference>
<evidence type="ECO:0000256" key="5">
    <source>
        <dbReference type="SAM" id="SignalP"/>
    </source>
</evidence>
<dbReference type="OrthoDB" id="1063609at2759"/>
<dbReference type="GO" id="GO:0031640">
    <property type="term" value="P:killing of cells of another organism"/>
    <property type="evidence" value="ECO:0007669"/>
    <property type="project" value="UniProtKB-KW"/>
</dbReference>
<dbReference type="PROSITE" id="PS00940">
    <property type="entry name" value="GAMMA_THIONIN"/>
    <property type="match status" value="1"/>
</dbReference>
<dbReference type="InterPro" id="IPR003614">
    <property type="entry name" value="Knottins"/>
</dbReference>
<evidence type="ECO:0000256" key="1">
    <source>
        <dbReference type="ARBA" id="ARBA00022529"/>
    </source>
</evidence>
<gene>
    <name evidence="7" type="ORF">D8674_011307</name>
</gene>